<feature type="transmembrane region" description="Helical" evidence="8">
    <location>
        <begin position="233"/>
        <end position="253"/>
    </location>
</feature>
<evidence type="ECO:0000256" key="2">
    <source>
        <dbReference type="ARBA" id="ARBA00022448"/>
    </source>
</evidence>
<comment type="subcellular location">
    <subcellularLocation>
        <location evidence="1">Membrane</location>
        <topology evidence="1">Multi-pass membrane protein</topology>
    </subcellularLocation>
</comment>
<dbReference type="Pfam" id="PF00654">
    <property type="entry name" value="Voltage_CLC"/>
    <property type="match status" value="1"/>
</dbReference>
<gene>
    <name evidence="9" type="ORF">AALT52_01610</name>
</gene>
<evidence type="ECO:0000256" key="4">
    <source>
        <dbReference type="ARBA" id="ARBA00022989"/>
    </source>
</evidence>
<feature type="transmembrane region" description="Helical" evidence="8">
    <location>
        <begin position="403"/>
        <end position="424"/>
    </location>
</feature>
<feature type="transmembrane region" description="Helical" evidence="8">
    <location>
        <begin position="61"/>
        <end position="80"/>
    </location>
</feature>
<dbReference type="EMBL" id="JBCLUF010000004">
    <property type="protein sequence ID" value="MEY8661595.1"/>
    <property type="molecule type" value="Genomic_DNA"/>
</dbReference>
<dbReference type="InterPro" id="IPR014743">
    <property type="entry name" value="Cl-channel_core"/>
</dbReference>
<organism evidence="9 10">
    <name type="scientific">Ligilactobacillus faecis</name>
    <dbReference type="NCBI Taxonomy" id="762833"/>
    <lineage>
        <taxon>Bacteria</taxon>
        <taxon>Bacillati</taxon>
        <taxon>Bacillota</taxon>
        <taxon>Bacilli</taxon>
        <taxon>Lactobacillales</taxon>
        <taxon>Lactobacillaceae</taxon>
        <taxon>Ligilactobacillus</taxon>
    </lineage>
</organism>
<feature type="transmembrane region" description="Helical" evidence="8">
    <location>
        <begin position="314"/>
        <end position="335"/>
    </location>
</feature>
<dbReference type="Gene3D" id="1.10.3080.10">
    <property type="entry name" value="Clc chloride channel"/>
    <property type="match status" value="1"/>
</dbReference>
<feature type="transmembrane region" description="Helical" evidence="8">
    <location>
        <begin position="341"/>
        <end position="360"/>
    </location>
</feature>
<evidence type="ECO:0000256" key="8">
    <source>
        <dbReference type="SAM" id="Phobius"/>
    </source>
</evidence>
<keyword evidence="7" id="KW-0868">Chloride</keyword>
<proteinExistence type="predicted"/>
<dbReference type="CDD" id="cd01031">
    <property type="entry name" value="EriC"/>
    <property type="match status" value="1"/>
</dbReference>
<dbReference type="PANTHER" id="PTHR45711">
    <property type="entry name" value="CHLORIDE CHANNEL PROTEIN"/>
    <property type="match status" value="1"/>
</dbReference>
<keyword evidence="2" id="KW-0813">Transport</keyword>
<evidence type="ECO:0000256" key="6">
    <source>
        <dbReference type="ARBA" id="ARBA00023136"/>
    </source>
</evidence>
<keyword evidence="5" id="KW-0406">Ion transport</keyword>
<keyword evidence="3 8" id="KW-0812">Transmembrane</keyword>
<accession>A0ABV4DM87</accession>
<feature type="transmembrane region" description="Helical" evidence="8">
    <location>
        <begin position="196"/>
        <end position="221"/>
    </location>
</feature>
<dbReference type="PRINTS" id="PR00762">
    <property type="entry name" value="CLCHANNEL"/>
</dbReference>
<evidence type="ECO:0000313" key="9">
    <source>
        <dbReference type="EMBL" id="MEY8661595.1"/>
    </source>
</evidence>
<dbReference type="SUPFAM" id="SSF81340">
    <property type="entry name" value="Clc chloride channel"/>
    <property type="match status" value="1"/>
</dbReference>
<evidence type="ECO:0000256" key="5">
    <source>
        <dbReference type="ARBA" id="ARBA00023065"/>
    </source>
</evidence>
<dbReference type="InterPro" id="IPR001807">
    <property type="entry name" value="ClC"/>
</dbReference>
<keyword evidence="10" id="KW-1185">Reference proteome</keyword>
<dbReference type="PANTHER" id="PTHR45711:SF6">
    <property type="entry name" value="CHLORIDE CHANNEL PROTEIN"/>
    <property type="match status" value="1"/>
</dbReference>
<evidence type="ECO:0000313" key="10">
    <source>
        <dbReference type="Proteomes" id="UP001565236"/>
    </source>
</evidence>
<sequence length="443" mass="48738">MKRARDVLNRPFAPRYLKLILQGAVVGLITGCVVSLFRWIIDHTLQILFVWYPYLNEHKLYLLPYILFLLCLSLILGKLLKKDTLDLVGSGVPQIEAVLLGQHHLKWWPILWKKFIGGLLVICPGLFLGREGPCIQMGGCVGLGLAKTTFKSEPDEQKLLLSAGVAAGLAAAFSAPLAGVLFLLEEITTSFKPKVWLTALSAALTADLMTLVFLGSTPSLFLKIAPTTKMIDLSVLLVLGICLGLLAYVYQYVLLDLDFLYSKIKFLPKRYHSVIPLLLTIPLGLFEPKILGGSHDFISYVIALSQNGQLWTKLLGLLGLFFVIRFVFSMVSYGASVPGGIFMPILVLGALLGCIFGLTLTHYGLIEPKQYLSIVLVSMAAYFGAIEKAPFTAIVLLTEMTGSLAQVFPLVFVTFVAYVVNELLGGRPIYTALREEMDFSTIK</sequence>
<feature type="transmembrane region" description="Helical" evidence="8">
    <location>
        <begin position="372"/>
        <end position="397"/>
    </location>
</feature>
<dbReference type="PROSITE" id="PS51257">
    <property type="entry name" value="PROKAR_LIPOPROTEIN"/>
    <property type="match status" value="1"/>
</dbReference>
<protein>
    <submittedName>
        <fullName evidence="9">ClC family H(+)/Cl(-) exchange transporter</fullName>
    </submittedName>
</protein>
<feature type="transmembrane region" description="Helical" evidence="8">
    <location>
        <begin position="159"/>
        <end position="184"/>
    </location>
</feature>
<feature type="transmembrane region" description="Helical" evidence="8">
    <location>
        <begin position="20"/>
        <end position="41"/>
    </location>
</feature>
<keyword evidence="6 8" id="KW-0472">Membrane</keyword>
<dbReference type="RefSeq" id="WP_369940539.1">
    <property type="nucleotide sequence ID" value="NZ_JBCLUF010000004.1"/>
</dbReference>
<reference evidence="9 10" key="1">
    <citation type="submission" date="2024-03" db="EMBL/GenBank/DDBJ databases">
        <title>Mouse gut bacterial collection (mGBC) of GemPharmatech.</title>
        <authorList>
            <person name="He Y."/>
            <person name="Dong L."/>
            <person name="Wu D."/>
            <person name="Gao X."/>
            <person name="Lin Z."/>
        </authorList>
    </citation>
    <scope>NUCLEOTIDE SEQUENCE [LARGE SCALE GENOMIC DNA]</scope>
    <source>
        <strain evidence="9 10">15-30</strain>
    </source>
</reference>
<evidence type="ECO:0000256" key="3">
    <source>
        <dbReference type="ARBA" id="ARBA00022692"/>
    </source>
</evidence>
<dbReference type="Proteomes" id="UP001565236">
    <property type="component" value="Unassembled WGS sequence"/>
</dbReference>
<feature type="transmembrane region" description="Helical" evidence="8">
    <location>
        <begin position="273"/>
        <end position="293"/>
    </location>
</feature>
<evidence type="ECO:0000256" key="1">
    <source>
        <dbReference type="ARBA" id="ARBA00004141"/>
    </source>
</evidence>
<name>A0ABV4DM87_9LACO</name>
<evidence type="ECO:0000256" key="7">
    <source>
        <dbReference type="ARBA" id="ARBA00023214"/>
    </source>
</evidence>
<keyword evidence="4 8" id="KW-1133">Transmembrane helix</keyword>
<comment type="caution">
    <text evidence="9">The sequence shown here is derived from an EMBL/GenBank/DDBJ whole genome shotgun (WGS) entry which is preliminary data.</text>
</comment>